<dbReference type="PRINTS" id="PR00463">
    <property type="entry name" value="EP450I"/>
</dbReference>
<protein>
    <submittedName>
        <fullName evidence="8">Cytochrome P450</fullName>
    </submittedName>
</protein>
<evidence type="ECO:0000256" key="3">
    <source>
        <dbReference type="ARBA" id="ARBA00022723"/>
    </source>
</evidence>
<dbReference type="EMBL" id="FOMS01000010">
    <property type="protein sequence ID" value="SFE45691.1"/>
    <property type="molecule type" value="Genomic_DNA"/>
</dbReference>
<keyword evidence="9" id="KW-1185">Reference proteome</keyword>
<feature type="binding site" description="axial binding residue" evidence="7">
    <location>
        <position position="403"/>
    </location>
    <ligand>
        <name>heme</name>
        <dbReference type="ChEBI" id="CHEBI:30413"/>
    </ligand>
    <ligandPart>
        <name>Fe</name>
        <dbReference type="ChEBI" id="CHEBI:18248"/>
    </ligandPart>
</feature>
<dbReference type="GO" id="GO:0020037">
    <property type="term" value="F:heme binding"/>
    <property type="evidence" value="ECO:0007669"/>
    <property type="project" value="InterPro"/>
</dbReference>
<organism evidence="8 9">
    <name type="scientific">Roseivivax sediminis</name>
    <dbReference type="NCBI Taxonomy" id="936889"/>
    <lineage>
        <taxon>Bacteria</taxon>
        <taxon>Pseudomonadati</taxon>
        <taxon>Pseudomonadota</taxon>
        <taxon>Alphaproteobacteria</taxon>
        <taxon>Rhodobacterales</taxon>
        <taxon>Roseobacteraceae</taxon>
        <taxon>Roseivivax</taxon>
    </lineage>
</organism>
<comment type="similarity">
    <text evidence="1">Belongs to the cytochrome P450 family.</text>
</comment>
<dbReference type="Proteomes" id="UP000325289">
    <property type="component" value="Unassembled WGS sequence"/>
</dbReference>
<dbReference type="PANTHER" id="PTHR24291">
    <property type="entry name" value="CYTOCHROME P450 FAMILY 4"/>
    <property type="match status" value="1"/>
</dbReference>
<evidence type="ECO:0000256" key="1">
    <source>
        <dbReference type="ARBA" id="ARBA00010617"/>
    </source>
</evidence>
<evidence type="ECO:0000313" key="8">
    <source>
        <dbReference type="EMBL" id="SFE45691.1"/>
    </source>
</evidence>
<keyword evidence="5 7" id="KW-0408">Iron</keyword>
<dbReference type="SUPFAM" id="SSF48264">
    <property type="entry name" value="Cytochrome P450"/>
    <property type="match status" value="1"/>
</dbReference>
<dbReference type="InterPro" id="IPR036396">
    <property type="entry name" value="Cyt_P450_sf"/>
</dbReference>
<evidence type="ECO:0000256" key="6">
    <source>
        <dbReference type="ARBA" id="ARBA00023033"/>
    </source>
</evidence>
<evidence type="ECO:0000313" key="9">
    <source>
        <dbReference type="Proteomes" id="UP000325289"/>
    </source>
</evidence>
<keyword evidence="6" id="KW-0503">Monooxygenase</keyword>
<evidence type="ECO:0000256" key="2">
    <source>
        <dbReference type="ARBA" id="ARBA00022617"/>
    </source>
</evidence>
<dbReference type="OrthoDB" id="9764248at2"/>
<dbReference type="AlphaFoldDB" id="A0A1I2AP03"/>
<dbReference type="InterPro" id="IPR002401">
    <property type="entry name" value="Cyt_P450_E_grp-I"/>
</dbReference>
<dbReference type="RefSeq" id="WP_149756803.1">
    <property type="nucleotide sequence ID" value="NZ_FOMS01000010.1"/>
</dbReference>
<dbReference type="Pfam" id="PF00067">
    <property type="entry name" value="p450"/>
    <property type="match status" value="1"/>
</dbReference>
<dbReference type="GO" id="GO:0005506">
    <property type="term" value="F:iron ion binding"/>
    <property type="evidence" value="ECO:0007669"/>
    <property type="project" value="InterPro"/>
</dbReference>
<gene>
    <name evidence="8" type="ORF">SAMN04515678_1103</name>
</gene>
<proteinExistence type="inferred from homology"/>
<dbReference type="PANTHER" id="PTHR24291:SF50">
    <property type="entry name" value="BIFUNCTIONAL ALBAFLAVENONE MONOOXYGENASE_TERPENE SYNTHASE"/>
    <property type="match status" value="1"/>
</dbReference>
<dbReference type="GO" id="GO:0004497">
    <property type="term" value="F:monooxygenase activity"/>
    <property type="evidence" value="ECO:0007669"/>
    <property type="project" value="UniProtKB-KW"/>
</dbReference>
<dbReference type="InterPro" id="IPR050196">
    <property type="entry name" value="Cytochrome_P450_Monoox"/>
</dbReference>
<keyword evidence="3 7" id="KW-0479">Metal-binding</keyword>
<reference evidence="8 9" key="1">
    <citation type="submission" date="2016-10" db="EMBL/GenBank/DDBJ databases">
        <authorList>
            <person name="Varghese N."/>
            <person name="Submissions S."/>
        </authorList>
    </citation>
    <scope>NUCLEOTIDE SEQUENCE [LARGE SCALE GENOMIC DNA]</scope>
    <source>
        <strain evidence="9">YIM D21,KCTC 23444,ACCC 10710</strain>
    </source>
</reference>
<evidence type="ECO:0000256" key="4">
    <source>
        <dbReference type="ARBA" id="ARBA00023002"/>
    </source>
</evidence>
<dbReference type="InterPro" id="IPR001128">
    <property type="entry name" value="Cyt_P450"/>
</dbReference>
<dbReference type="GO" id="GO:0016705">
    <property type="term" value="F:oxidoreductase activity, acting on paired donors, with incorporation or reduction of molecular oxygen"/>
    <property type="evidence" value="ECO:0007669"/>
    <property type="project" value="InterPro"/>
</dbReference>
<dbReference type="Gene3D" id="1.10.630.10">
    <property type="entry name" value="Cytochrome P450"/>
    <property type="match status" value="1"/>
</dbReference>
<accession>A0A1I2AP03</accession>
<keyword evidence="2 7" id="KW-0349">Heme</keyword>
<comment type="cofactor">
    <cofactor evidence="7">
        <name>heme</name>
        <dbReference type="ChEBI" id="CHEBI:30413"/>
    </cofactor>
</comment>
<sequence length="455" mass="50285">MRVPKDVRDTPVAVPLLDHDIGIWETLTLARKNALGIVPEAALEERVISGKAGRRWHMLMDPAAIRIVMKDRLENYPKSVVTKQLLRPGLGDSLFISEGAHWRWQRRAASPAFAPKPVAALGPVMTAAAERTAERVAAQAGGPADLFEEMVTVTLEVITDVTFSGDAGFDRDAMHRAINAYLHQIGRIGLLDVLGAPDWVPRPGRIFGGRQLKAMKRQADRAVELRRAKGPGDGPPDLLDLLLVAEDPESGRQMTTKEMRDNLITFIVAGHETTALALSWAFYLIGRDPERQAHARAEAQAALGDRAATAEDLPELPFIHAILDEAMRLYPPGAFVSRNAVADDELPGASVRKGDLVMIPIYALHRHRKIWSDPDQFVPERWIDAPRPDRYTYLPFIDGPRVCIGARFAMQEAVIVLATLLARFRFTPVEGRDPDPVAVITLRPEGGVWLNVERA</sequence>
<name>A0A1I2AP03_9RHOB</name>
<dbReference type="PRINTS" id="PR00385">
    <property type="entry name" value="P450"/>
</dbReference>
<evidence type="ECO:0000256" key="7">
    <source>
        <dbReference type="PIRSR" id="PIRSR602401-1"/>
    </source>
</evidence>
<keyword evidence="4" id="KW-0560">Oxidoreductase</keyword>
<evidence type="ECO:0000256" key="5">
    <source>
        <dbReference type="ARBA" id="ARBA00023004"/>
    </source>
</evidence>